<dbReference type="AlphaFoldDB" id="A0A382XWP5"/>
<organism evidence="2">
    <name type="scientific">marine metagenome</name>
    <dbReference type="NCBI Taxonomy" id="408172"/>
    <lineage>
        <taxon>unclassified sequences</taxon>
        <taxon>metagenomes</taxon>
        <taxon>ecological metagenomes</taxon>
    </lineage>
</organism>
<evidence type="ECO:0000313" key="2">
    <source>
        <dbReference type="EMBL" id="SVD75532.1"/>
    </source>
</evidence>
<dbReference type="Pfam" id="PF03050">
    <property type="entry name" value="DDE_Tnp_IS66"/>
    <property type="match status" value="1"/>
</dbReference>
<proteinExistence type="predicted"/>
<feature type="domain" description="Transposase IS66 central" evidence="1">
    <location>
        <begin position="7"/>
        <end position="149"/>
    </location>
</feature>
<dbReference type="InterPro" id="IPR004291">
    <property type="entry name" value="Transposase_IS66_central"/>
</dbReference>
<evidence type="ECO:0000259" key="1">
    <source>
        <dbReference type="Pfam" id="PF03050"/>
    </source>
</evidence>
<dbReference type="InterPro" id="IPR052344">
    <property type="entry name" value="Transposase-related"/>
</dbReference>
<gene>
    <name evidence="2" type="ORF">METZ01_LOCUS428386</name>
</gene>
<dbReference type="EMBL" id="UINC01171137">
    <property type="protein sequence ID" value="SVD75532.1"/>
    <property type="molecule type" value="Genomic_DNA"/>
</dbReference>
<accession>A0A382XWP5</accession>
<dbReference type="PANTHER" id="PTHR33678">
    <property type="entry name" value="BLL1576 PROTEIN"/>
    <property type="match status" value="1"/>
</dbReference>
<protein>
    <recommendedName>
        <fullName evidence="1">Transposase IS66 central domain-containing protein</fullName>
    </recommendedName>
</protein>
<dbReference type="PANTHER" id="PTHR33678:SF1">
    <property type="entry name" value="BLL1576 PROTEIN"/>
    <property type="match status" value="1"/>
</dbReference>
<name>A0A382XWP5_9ZZZZ</name>
<sequence length="187" mass="20993">MESLAKLECAHALCNAHLLRELTFQAEFRQQDWAKAMIGLLCEALKTTRLHPQGLSRSQVEDLRSRYEAVLEGGWKLNPPEPPDGGPGRTAQTDTVNLLRRLQDGAGEVLHFTRNPQVPFTNNEAEREVRMPKVKLKVAGSFRTPWGVQAFCITRLYLSTLKKQGRELLPSLEATFNGDDPLMGLDI</sequence>
<reference evidence="2" key="1">
    <citation type="submission" date="2018-05" db="EMBL/GenBank/DDBJ databases">
        <authorList>
            <person name="Lanie J.A."/>
            <person name="Ng W.-L."/>
            <person name="Kazmierczak K.M."/>
            <person name="Andrzejewski T.M."/>
            <person name="Davidsen T.M."/>
            <person name="Wayne K.J."/>
            <person name="Tettelin H."/>
            <person name="Glass J.I."/>
            <person name="Rusch D."/>
            <person name="Podicherti R."/>
            <person name="Tsui H.-C.T."/>
            <person name="Winkler M.E."/>
        </authorList>
    </citation>
    <scope>NUCLEOTIDE SEQUENCE</scope>
</reference>